<protein>
    <recommendedName>
        <fullName evidence="8">Ribonuclease Z</fullName>
        <shortName evidence="8">RNase Z</shortName>
        <ecNumber evidence="8">3.1.26.11</ecNumber>
    </recommendedName>
    <alternativeName>
        <fullName evidence="8">tRNA 3 endonuclease</fullName>
    </alternativeName>
    <alternativeName>
        <fullName evidence="8">tRNase Z</fullName>
    </alternativeName>
</protein>
<comment type="function">
    <text evidence="8">Zinc phosphodiesterase, which displays some tRNA 3'-processing endonuclease activity. Probably involved in tRNA maturation, by removing a 3'-trailer from precursor tRNA.</text>
</comment>
<evidence type="ECO:0000313" key="12">
    <source>
        <dbReference type="Proteomes" id="UP000000851"/>
    </source>
</evidence>
<dbReference type="EC" id="3.1.26.11" evidence="8"/>
<dbReference type="GO" id="GO:0008270">
    <property type="term" value="F:zinc ion binding"/>
    <property type="evidence" value="ECO:0007669"/>
    <property type="project" value="UniProtKB-UniRule"/>
</dbReference>
<feature type="binding site" evidence="8">
    <location>
        <position position="64"/>
    </location>
    <ligand>
        <name>Zn(2+)</name>
        <dbReference type="ChEBI" id="CHEBI:29105"/>
        <label>1</label>
        <note>catalytic</note>
    </ligand>
</feature>
<evidence type="ECO:0000256" key="1">
    <source>
        <dbReference type="ARBA" id="ARBA00011738"/>
    </source>
</evidence>
<dbReference type="InParanoid" id="C7Q8U9"/>
<dbReference type="KEGG" id="cai:Caci_1441"/>
<dbReference type="STRING" id="479433.Caci_1441"/>
<comment type="cofactor">
    <cofactor evidence="8">
        <name>Zn(2+)</name>
        <dbReference type="ChEBI" id="CHEBI:29105"/>
    </cofactor>
    <text evidence="8">Binds 2 Zn(2+) ions.</text>
</comment>
<feature type="domain" description="Metallo-beta-lactamase" evidence="10">
    <location>
        <begin position="20"/>
        <end position="196"/>
    </location>
</feature>
<dbReference type="HAMAP" id="MF_01818">
    <property type="entry name" value="RNase_Z_BN"/>
    <property type="match status" value="1"/>
</dbReference>
<reference evidence="11 12" key="1">
    <citation type="journal article" date="2009" name="Stand. Genomic Sci.">
        <title>Complete genome sequence of Catenulispora acidiphila type strain (ID 139908).</title>
        <authorList>
            <person name="Copeland A."/>
            <person name="Lapidus A."/>
            <person name="Glavina Del Rio T."/>
            <person name="Nolan M."/>
            <person name="Lucas S."/>
            <person name="Chen F."/>
            <person name="Tice H."/>
            <person name="Cheng J.F."/>
            <person name="Bruce D."/>
            <person name="Goodwin L."/>
            <person name="Pitluck S."/>
            <person name="Mikhailova N."/>
            <person name="Pati A."/>
            <person name="Ivanova N."/>
            <person name="Mavromatis K."/>
            <person name="Chen A."/>
            <person name="Palaniappan K."/>
            <person name="Chain P."/>
            <person name="Land M."/>
            <person name="Hauser L."/>
            <person name="Chang Y.J."/>
            <person name="Jeffries C.D."/>
            <person name="Chertkov O."/>
            <person name="Brettin T."/>
            <person name="Detter J.C."/>
            <person name="Han C."/>
            <person name="Ali Z."/>
            <person name="Tindall B.J."/>
            <person name="Goker M."/>
            <person name="Bristow J."/>
            <person name="Eisen J.A."/>
            <person name="Markowitz V."/>
            <person name="Hugenholtz P."/>
            <person name="Kyrpides N.C."/>
            <person name="Klenk H.P."/>
        </authorList>
    </citation>
    <scope>NUCLEOTIDE SEQUENCE [LARGE SCALE GENOMIC DNA]</scope>
    <source>
        <strain evidence="12">DSM 44928 / JCM 14897 / NBRC 102108 / NRRL B-24433 / ID139908</strain>
    </source>
</reference>
<dbReference type="PANTHER" id="PTHR46018:SF2">
    <property type="entry name" value="ZINC PHOSPHODIESTERASE ELAC PROTEIN 1"/>
    <property type="match status" value="1"/>
</dbReference>
<dbReference type="GO" id="GO:0042781">
    <property type="term" value="F:3'-tRNA processing endoribonuclease activity"/>
    <property type="evidence" value="ECO:0007669"/>
    <property type="project" value="UniProtKB-UniRule"/>
</dbReference>
<keyword evidence="7 8" id="KW-0862">Zinc</keyword>
<organism evidence="11 12">
    <name type="scientific">Catenulispora acidiphila (strain DSM 44928 / JCM 14897 / NBRC 102108 / NRRL B-24433 / ID139908)</name>
    <dbReference type="NCBI Taxonomy" id="479433"/>
    <lineage>
        <taxon>Bacteria</taxon>
        <taxon>Bacillati</taxon>
        <taxon>Actinomycetota</taxon>
        <taxon>Actinomycetes</taxon>
        <taxon>Catenulisporales</taxon>
        <taxon>Catenulisporaceae</taxon>
        <taxon>Catenulispora</taxon>
    </lineage>
</organism>
<dbReference type="EMBL" id="CP001700">
    <property type="protein sequence ID" value="ACU70364.1"/>
    <property type="molecule type" value="Genomic_DNA"/>
</dbReference>
<feature type="binding site" evidence="8">
    <location>
        <position position="261"/>
    </location>
    <ligand>
        <name>Zn(2+)</name>
        <dbReference type="ChEBI" id="CHEBI:29105"/>
        <label>2</label>
        <note>catalytic</note>
    </ligand>
</feature>
<dbReference type="Pfam" id="PF12706">
    <property type="entry name" value="Lactamase_B_2"/>
    <property type="match status" value="1"/>
</dbReference>
<keyword evidence="2 8" id="KW-0819">tRNA processing</keyword>
<dbReference type="Gene3D" id="3.60.15.10">
    <property type="entry name" value="Ribonuclease Z/Hydroxyacylglutathione hydrolase-like"/>
    <property type="match status" value="1"/>
</dbReference>
<dbReference type="CDD" id="cd07717">
    <property type="entry name" value="RNaseZ_ZiPD-like_MBL-fold"/>
    <property type="match status" value="1"/>
</dbReference>
<feature type="binding site" evidence="8">
    <location>
        <position position="62"/>
    </location>
    <ligand>
        <name>Zn(2+)</name>
        <dbReference type="ChEBI" id="CHEBI:29105"/>
        <label>1</label>
        <note>catalytic</note>
    </ligand>
</feature>
<dbReference type="Pfam" id="PF00753">
    <property type="entry name" value="Lactamase_B"/>
    <property type="match status" value="1"/>
</dbReference>
<sequence>MMRELVILGTASQVPTRYRAHNAYFLRFDEQGFLFDPGEGAQRQMQFAGLSVSEITRLCVTHFHGDHALGLPGILQRMSLDDVPHEVVCHFPGEHEEYFERLRFATPHHARAKIATQPACGVRSYPLDGGLTLTVAPLDHGMPCQGYRLDEADGVRMLPRKLAAACIKGPDISRLRAEGRLGDVRLEDVSVPRPGQSFAFLMDTRRCPGAEQLAAGVDLLVVEATFLDSEEEQAGQFGHLTARQAARLAADAGVRELVLTHFSQRYPVDEAPARYLAQAAEEFSGPIHIAEDLMRIPFPKRAEAKEADVKEAEALEAGAREKNQSTKKAP</sequence>
<keyword evidence="5 8" id="KW-0255">Endonuclease</keyword>
<comment type="catalytic activity">
    <reaction evidence="8">
        <text>Endonucleolytic cleavage of RNA, removing extra 3' nucleotides from tRNA precursor, generating 3' termini of tRNAs. A 3'-hydroxy group is left at the tRNA terminus and a 5'-phosphoryl group is left at the trailer molecule.</text>
        <dbReference type="EC" id="3.1.26.11"/>
    </reaction>
</comment>
<comment type="similarity">
    <text evidence="8">Belongs to the RNase Z family.</text>
</comment>
<comment type="subunit">
    <text evidence="1 8">Homodimer.</text>
</comment>
<evidence type="ECO:0000256" key="5">
    <source>
        <dbReference type="ARBA" id="ARBA00022759"/>
    </source>
</evidence>
<feature type="binding site" evidence="8">
    <location>
        <position position="66"/>
    </location>
    <ligand>
        <name>Zn(2+)</name>
        <dbReference type="ChEBI" id="CHEBI:29105"/>
        <label>2</label>
        <note>catalytic</note>
    </ligand>
</feature>
<feature type="compositionally biased region" description="Basic and acidic residues" evidence="9">
    <location>
        <begin position="305"/>
        <end position="324"/>
    </location>
</feature>
<evidence type="ECO:0000256" key="8">
    <source>
        <dbReference type="HAMAP-Rule" id="MF_01818"/>
    </source>
</evidence>
<keyword evidence="4 8" id="KW-0479">Metal-binding</keyword>
<dbReference type="InterPro" id="IPR036866">
    <property type="entry name" value="RibonucZ/Hydroxyglut_hydro"/>
</dbReference>
<dbReference type="SMART" id="SM00849">
    <property type="entry name" value="Lactamase_B"/>
    <property type="match status" value="1"/>
</dbReference>
<dbReference type="PANTHER" id="PTHR46018">
    <property type="entry name" value="ZINC PHOSPHODIESTERASE ELAC PROTEIN 1"/>
    <property type="match status" value="1"/>
</dbReference>
<dbReference type="Proteomes" id="UP000000851">
    <property type="component" value="Chromosome"/>
</dbReference>
<evidence type="ECO:0000256" key="9">
    <source>
        <dbReference type="SAM" id="MobiDB-lite"/>
    </source>
</evidence>
<feature type="active site" description="Proton acceptor" evidence="8">
    <location>
        <position position="66"/>
    </location>
</feature>
<dbReference type="HOGENOM" id="CLU_031317_2_1_11"/>
<gene>
    <name evidence="8" type="primary">rnz</name>
    <name evidence="11" type="ordered locus">Caci_1441</name>
</gene>
<keyword evidence="3 8" id="KW-0540">Nuclease</keyword>
<dbReference type="InterPro" id="IPR013471">
    <property type="entry name" value="RNase_Z/BN"/>
</dbReference>
<proteinExistence type="inferred from homology"/>
<evidence type="ECO:0000256" key="4">
    <source>
        <dbReference type="ARBA" id="ARBA00022723"/>
    </source>
</evidence>
<feature type="binding site" evidence="8">
    <location>
        <position position="203"/>
    </location>
    <ligand>
        <name>Zn(2+)</name>
        <dbReference type="ChEBI" id="CHEBI:29105"/>
        <label>1</label>
        <note>catalytic</note>
    </ligand>
</feature>
<evidence type="ECO:0000256" key="6">
    <source>
        <dbReference type="ARBA" id="ARBA00022801"/>
    </source>
</evidence>
<evidence type="ECO:0000256" key="2">
    <source>
        <dbReference type="ARBA" id="ARBA00022694"/>
    </source>
</evidence>
<dbReference type="eggNOG" id="COG1234">
    <property type="taxonomic scope" value="Bacteria"/>
</dbReference>
<feature type="binding site" evidence="8">
    <location>
        <position position="140"/>
    </location>
    <ligand>
        <name>Zn(2+)</name>
        <dbReference type="ChEBI" id="CHEBI:29105"/>
        <label>1</label>
        <note>catalytic</note>
    </ligand>
</feature>
<dbReference type="AlphaFoldDB" id="C7Q8U9"/>
<dbReference type="RefSeq" id="WP_012785658.1">
    <property type="nucleotide sequence ID" value="NC_013131.1"/>
</dbReference>
<keyword evidence="12" id="KW-1185">Reference proteome</keyword>
<evidence type="ECO:0000256" key="7">
    <source>
        <dbReference type="ARBA" id="ARBA00022833"/>
    </source>
</evidence>
<evidence type="ECO:0000256" key="3">
    <source>
        <dbReference type="ARBA" id="ARBA00022722"/>
    </source>
</evidence>
<accession>C7Q8U9</accession>
<evidence type="ECO:0000259" key="10">
    <source>
        <dbReference type="SMART" id="SM00849"/>
    </source>
</evidence>
<dbReference type="InterPro" id="IPR001279">
    <property type="entry name" value="Metallo-B-lactamas"/>
</dbReference>
<evidence type="ECO:0000313" key="11">
    <source>
        <dbReference type="EMBL" id="ACU70364.1"/>
    </source>
</evidence>
<dbReference type="SUPFAM" id="SSF56281">
    <property type="entry name" value="Metallo-hydrolase/oxidoreductase"/>
    <property type="match status" value="1"/>
</dbReference>
<dbReference type="NCBIfam" id="NF000805">
    <property type="entry name" value="PRK00055.2-3"/>
    <property type="match status" value="1"/>
</dbReference>
<name>C7Q8U9_CATAD</name>
<keyword evidence="6 8" id="KW-0378">Hydrolase</keyword>
<feature type="region of interest" description="Disordered" evidence="9">
    <location>
        <begin position="305"/>
        <end position="330"/>
    </location>
</feature>
<feature type="binding site" evidence="8">
    <location>
        <position position="203"/>
    </location>
    <ligand>
        <name>Zn(2+)</name>
        <dbReference type="ChEBI" id="CHEBI:29105"/>
        <label>2</label>
        <note>catalytic</note>
    </ligand>
</feature>
<feature type="binding site" evidence="8">
    <location>
        <position position="67"/>
    </location>
    <ligand>
        <name>Zn(2+)</name>
        <dbReference type="ChEBI" id="CHEBI:29105"/>
        <label>2</label>
        <note>catalytic</note>
    </ligand>
</feature>